<keyword evidence="4" id="KW-1185">Reference proteome</keyword>
<dbReference type="Pfam" id="PF00345">
    <property type="entry name" value="PapD_N"/>
    <property type="match status" value="1"/>
</dbReference>
<dbReference type="InterPro" id="IPR016147">
    <property type="entry name" value="Pili_assmbl_chaperone_N"/>
</dbReference>
<feature type="region of interest" description="Disordered" evidence="1">
    <location>
        <begin position="235"/>
        <end position="261"/>
    </location>
</feature>
<dbReference type="PANTHER" id="PTHR30251">
    <property type="entry name" value="PILUS ASSEMBLY CHAPERONE"/>
    <property type="match status" value="1"/>
</dbReference>
<evidence type="ECO:0000256" key="2">
    <source>
        <dbReference type="SAM" id="SignalP"/>
    </source>
</evidence>
<feature type="signal peptide" evidence="2">
    <location>
        <begin position="1"/>
        <end position="21"/>
    </location>
</feature>
<proteinExistence type="predicted"/>
<dbReference type="AlphaFoldDB" id="A0A1I7WC08"/>
<evidence type="ECO:0000313" key="4">
    <source>
        <dbReference type="Proteomes" id="UP000095283"/>
    </source>
</evidence>
<dbReference type="InterPro" id="IPR050643">
    <property type="entry name" value="Periplasmic_pilus_chap"/>
</dbReference>
<reference evidence="5" key="1">
    <citation type="submission" date="2016-11" db="UniProtKB">
        <authorList>
            <consortium name="WormBaseParasite"/>
        </authorList>
    </citation>
    <scope>IDENTIFICATION</scope>
</reference>
<dbReference type="GO" id="GO:0071555">
    <property type="term" value="P:cell wall organization"/>
    <property type="evidence" value="ECO:0007669"/>
    <property type="project" value="InterPro"/>
</dbReference>
<keyword evidence="2" id="KW-0732">Signal</keyword>
<dbReference type="Proteomes" id="UP000095283">
    <property type="component" value="Unplaced"/>
</dbReference>
<sequence length="560" mass="59545">MMLKRLLVVPLFMLCAAPAWAGNVSLFPTSIVAPAGEKAGALTLENHGETPERFQVTVLDWSQDPSGQDVTGPAKAVIAAPSIVEIPPGSRRAVRLVRTQGVGTPGYYRVLLRQLPQPSTAGQVQLLIHQNLPVGFEDAKAGPPVLTARFTADGLLLTNTGSTAARLTAVGPQGMPAWREGALGWVLPGQSKLVELKPGLKASTLSITANGVLGLALALSIGTAHAAIPDGVEPRFLGQGRQRPLDHPSRWPGGREGQGQRHRWFHLGPGHLGRARRRGPTFGVRLEHEENDGFWRLQSETALSIASRTQASISYRPDRRFTVRGTYSAIDTGRSSLAFASLGVSANLGTAGQVSANVLRDLQGDDLQVSASYTYRFGSKASVGVRARQAPGQDSLTTRATYRTEGGLRLAAEHTDGDLRSTRATADAMTRYGDARIMVDRYDGQTSVAANFSGTVFLDHRGVAFGRPAYASFAVVDVPDQQARPRLGDRRSLLAAHHGPIIAPGTVASTPNEQAMVGYDGALYLEHPEPGMAVEVSGVCKAVLPSPLPGVDEVAKLRCN</sequence>
<name>A0A1I7WC08_HETBA</name>
<dbReference type="InterPro" id="IPR008962">
    <property type="entry name" value="PapD-like_sf"/>
</dbReference>
<protein>
    <submittedName>
        <fullName evidence="5">PapD_N domain-containing protein</fullName>
    </submittedName>
</protein>
<dbReference type="SUPFAM" id="SSF49354">
    <property type="entry name" value="PapD-like"/>
    <property type="match status" value="1"/>
</dbReference>
<evidence type="ECO:0000313" key="5">
    <source>
        <dbReference type="WBParaSite" id="Hba_02216"/>
    </source>
</evidence>
<evidence type="ECO:0000259" key="3">
    <source>
        <dbReference type="Pfam" id="PF00345"/>
    </source>
</evidence>
<dbReference type="WBParaSite" id="Hba_02216">
    <property type="protein sequence ID" value="Hba_02216"/>
    <property type="gene ID" value="Hba_02216"/>
</dbReference>
<evidence type="ECO:0000256" key="1">
    <source>
        <dbReference type="SAM" id="MobiDB-lite"/>
    </source>
</evidence>
<organism evidence="4 5">
    <name type="scientific">Heterorhabditis bacteriophora</name>
    <name type="common">Entomopathogenic nematode worm</name>
    <dbReference type="NCBI Taxonomy" id="37862"/>
    <lineage>
        <taxon>Eukaryota</taxon>
        <taxon>Metazoa</taxon>
        <taxon>Ecdysozoa</taxon>
        <taxon>Nematoda</taxon>
        <taxon>Chromadorea</taxon>
        <taxon>Rhabditida</taxon>
        <taxon>Rhabditina</taxon>
        <taxon>Rhabditomorpha</taxon>
        <taxon>Strongyloidea</taxon>
        <taxon>Heterorhabditidae</taxon>
        <taxon>Heterorhabditis</taxon>
    </lineage>
</organism>
<dbReference type="PANTHER" id="PTHR30251:SF4">
    <property type="entry name" value="SLR1668 PROTEIN"/>
    <property type="match status" value="1"/>
</dbReference>
<feature type="domain" description="Pili assembly chaperone N-terminal" evidence="3">
    <location>
        <begin position="24"/>
        <end position="134"/>
    </location>
</feature>
<feature type="chain" id="PRO_5009310635" evidence="2">
    <location>
        <begin position="22"/>
        <end position="560"/>
    </location>
</feature>
<dbReference type="InterPro" id="IPR013783">
    <property type="entry name" value="Ig-like_fold"/>
</dbReference>
<dbReference type="Gene3D" id="2.60.40.10">
    <property type="entry name" value="Immunoglobulins"/>
    <property type="match status" value="1"/>
</dbReference>
<accession>A0A1I7WC08</accession>